<dbReference type="PANTHER" id="PTHR38593:SF1">
    <property type="entry name" value="BLR2558 PROTEIN"/>
    <property type="match status" value="1"/>
</dbReference>
<dbReference type="InterPro" id="IPR025419">
    <property type="entry name" value="DUF4142"/>
</dbReference>
<evidence type="ECO:0000313" key="3">
    <source>
        <dbReference type="EMBL" id="OWP64683.1"/>
    </source>
</evidence>
<dbReference type="RefSeq" id="WP_088462905.1">
    <property type="nucleotide sequence ID" value="NZ_NIRR01000002.1"/>
</dbReference>
<dbReference type="PROSITE" id="PS51257">
    <property type="entry name" value="PROKAR_LIPOPROTEIN"/>
    <property type="match status" value="1"/>
</dbReference>
<feature type="signal peptide" evidence="1">
    <location>
        <begin position="1"/>
        <end position="21"/>
    </location>
</feature>
<dbReference type="OrthoDB" id="883203at2"/>
<keyword evidence="1" id="KW-0732">Signal</keyword>
<name>A0A246FPL2_9BACT</name>
<protein>
    <recommendedName>
        <fullName evidence="2">DUF4142 domain-containing protein</fullName>
    </recommendedName>
</protein>
<dbReference type="InterPro" id="IPR012347">
    <property type="entry name" value="Ferritin-like"/>
</dbReference>
<dbReference type="AlphaFoldDB" id="A0A246FPL2"/>
<proteinExistence type="predicted"/>
<dbReference type="PANTHER" id="PTHR38593">
    <property type="entry name" value="BLR2558 PROTEIN"/>
    <property type="match status" value="1"/>
</dbReference>
<dbReference type="Proteomes" id="UP000197277">
    <property type="component" value="Unassembled WGS sequence"/>
</dbReference>
<feature type="chain" id="PRO_5012602806" description="DUF4142 domain-containing protein" evidence="1">
    <location>
        <begin position="22"/>
        <end position="198"/>
    </location>
</feature>
<dbReference type="Gene3D" id="1.20.1260.10">
    <property type="match status" value="1"/>
</dbReference>
<evidence type="ECO:0000256" key="1">
    <source>
        <dbReference type="SAM" id="SignalP"/>
    </source>
</evidence>
<feature type="domain" description="DUF4142" evidence="2">
    <location>
        <begin position="57"/>
        <end position="192"/>
    </location>
</feature>
<dbReference type="Pfam" id="PF13628">
    <property type="entry name" value="DUF4142"/>
    <property type="match status" value="1"/>
</dbReference>
<gene>
    <name evidence="3" type="ORF">CDA63_02675</name>
</gene>
<evidence type="ECO:0000313" key="4">
    <source>
        <dbReference type="Proteomes" id="UP000197277"/>
    </source>
</evidence>
<keyword evidence="4" id="KW-1185">Reference proteome</keyword>
<comment type="caution">
    <text evidence="3">The sequence shown here is derived from an EMBL/GenBank/DDBJ whole genome shotgun (WGS) entry which is preliminary data.</text>
</comment>
<organism evidence="3 4">
    <name type="scientific">Hymenobacter amundsenii</name>
    <dbReference type="NCBI Taxonomy" id="2006685"/>
    <lineage>
        <taxon>Bacteria</taxon>
        <taxon>Pseudomonadati</taxon>
        <taxon>Bacteroidota</taxon>
        <taxon>Cytophagia</taxon>
        <taxon>Cytophagales</taxon>
        <taxon>Hymenobacteraceae</taxon>
        <taxon>Hymenobacter</taxon>
    </lineage>
</organism>
<accession>A0A246FPL2</accession>
<evidence type="ECO:0000259" key="2">
    <source>
        <dbReference type="Pfam" id="PF13628"/>
    </source>
</evidence>
<dbReference type="EMBL" id="NIRR01000002">
    <property type="protein sequence ID" value="OWP64683.1"/>
    <property type="molecule type" value="Genomic_DNA"/>
</dbReference>
<reference evidence="3 4" key="1">
    <citation type="submission" date="2017-06" db="EMBL/GenBank/DDBJ databases">
        <title>Hymenobacter amundsenii sp. nov. isolated from regoliths in Antarctica.</title>
        <authorList>
            <person name="Sedlacek I."/>
            <person name="Kralova S."/>
            <person name="Pantucek R."/>
            <person name="Svec P."/>
            <person name="Holochova P."/>
            <person name="Stankova E."/>
            <person name="Vrbovska V."/>
            <person name="Busse H.-J."/>
        </authorList>
    </citation>
    <scope>NUCLEOTIDE SEQUENCE [LARGE SCALE GENOMIC DNA]</scope>
    <source>
        <strain evidence="3 4">CCM 8682</strain>
    </source>
</reference>
<sequence>MKLTFTAALCAGALLTITACNPTTDTSTASTDMAMNDGVATDTMGAGGTAATSTMMTDDEFMKMVATGGHNEMGLSQVALDKGATGATKDFANMMITDHTKAGNELKSIADSKSVLLPADMDAEHKALQEQMQNLSGEQLAQKYAQQMVTDHQNTVDMFQSEIQNGQDAAVKAFASKTLPTIQEHLSMAKKLPGAMTM</sequence>